<name>A0A7D7MKK1_PLAMR</name>
<evidence type="ECO:0000313" key="5">
    <source>
        <dbReference type="EMBL" id="QMT18886.1"/>
    </source>
</evidence>
<dbReference type="GO" id="GO:0031388">
    <property type="term" value="P:organic acid phosphorylation"/>
    <property type="evidence" value="ECO:0007669"/>
    <property type="project" value="UniProtKB-UniRule"/>
</dbReference>
<accession>A0A7D7MKK1</accession>
<keyword evidence="6" id="KW-1185">Reference proteome</keyword>
<dbReference type="Proteomes" id="UP000514716">
    <property type="component" value="Chromosome"/>
</dbReference>
<protein>
    <submittedName>
        <fullName evidence="5">Glycerate kinase</fullName>
    </submittedName>
</protein>
<dbReference type="GO" id="GO:0008887">
    <property type="term" value="F:glycerate kinase activity"/>
    <property type="evidence" value="ECO:0007669"/>
    <property type="project" value="UniProtKB-UniRule"/>
</dbReference>
<dbReference type="InterPro" id="IPR018193">
    <property type="entry name" value="Glyc_kinase_flavodox-like_fold"/>
</dbReference>
<dbReference type="PIRSF" id="PIRSF006078">
    <property type="entry name" value="GlxK"/>
    <property type="match status" value="1"/>
</dbReference>
<keyword evidence="3 4" id="KW-0418">Kinase</keyword>
<organism evidence="5 6">
    <name type="scientific">Planococcus maritimus</name>
    <dbReference type="NCBI Taxonomy" id="192421"/>
    <lineage>
        <taxon>Bacteria</taxon>
        <taxon>Bacillati</taxon>
        <taxon>Bacillota</taxon>
        <taxon>Bacilli</taxon>
        <taxon>Bacillales</taxon>
        <taxon>Caryophanaceae</taxon>
        <taxon>Planococcus</taxon>
    </lineage>
</organism>
<dbReference type="AlphaFoldDB" id="A0A7D7MKK1"/>
<evidence type="ECO:0000313" key="6">
    <source>
        <dbReference type="Proteomes" id="UP000514716"/>
    </source>
</evidence>
<evidence type="ECO:0000256" key="3">
    <source>
        <dbReference type="ARBA" id="ARBA00022777"/>
    </source>
</evidence>
<dbReference type="EMBL" id="CP059540">
    <property type="protein sequence ID" value="QMT18886.1"/>
    <property type="molecule type" value="Genomic_DNA"/>
</dbReference>
<sequence>MKIMIAPDSFKGSISSTQAAQAIDQGIREVDPAIETFLLPMADGGEGTVDAILWNRGGKKISCFAEDPIGRKIEACYGWIAEEKMAIIETAAASGLPLLRKDELDPYKASSFGTGQLIVDALERGAETIVLGLGGSATVDAGVGLFQALGLKFFDAQQQELFRIGGKLSRVASLDASALHPRLSSLKLIVASDVTNPLLGKDGATAVFGPQKGVSVNQLAEVERGMEQFSRLVAEATGEDHIQKPGSGAAGGIGFMLYSFLHAEVRNGLEMIAEISQLEKRLLECDLVLTGEGKIDGQSLYGKVPVGIGRAALKNNIPVIAFAGAVGEGIECLEEEGVTAVMVISDRPMAVEEAMMRGEELLFEAAKRLMKLLTIGIKFGGEAKNE</sequence>
<dbReference type="KEGG" id="pdec:H1Q58_07995"/>
<dbReference type="PANTHER" id="PTHR21599">
    <property type="entry name" value="GLYCERATE KINASE"/>
    <property type="match status" value="1"/>
</dbReference>
<comment type="similarity">
    <text evidence="1 4">Belongs to the glycerate kinase type-1 family.</text>
</comment>
<keyword evidence="2 4" id="KW-0808">Transferase</keyword>
<dbReference type="Pfam" id="PF02595">
    <property type="entry name" value="Gly_kinase"/>
    <property type="match status" value="1"/>
</dbReference>
<reference evidence="5 6" key="1">
    <citation type="submission" date="2020-07" db="EMBL/GenBank/DDBJ databases">
        <title>Screening of a cold-adapted Planococcus bacterium producing protease in traditional shrimp paste and protease identification by genome sequencing.</title>
        <authorList>
            <person name="Gao R."/>
            <person name="Leng W."/>
            <person name="Chu Q."/>
            <person name="Wu X."/>
            <person name="Liu H."/>
            <person name="Li X."/>
        </authorList>
    </citation>
    <scope>NUCLEOTIDE SEQUENCE [LARGE SCALE GENOMIC DNA]</scope>
    <source>
        <strain evidence="5 6">XJ11</strain>
    </source>
</reference>
<dbReference type="InterPro" id="IPR036129">
    <property type="entry name" value="Glycerate_kinase_sf"/>
</dbReference>
<proteinExistence type="inferred from homology"/>
<dbReference type="RefSeq" id="WP_182093337.1">
    <property type="nucleotide sequence ID" value="NZ_CP059540.1"/>
</dbReference>
<dbReference type="Gene3D" id="3.90.1510.10">
    <property type="entry name" value="Glycerate kinase, domain 2"/>
    <property type="match status" value="1"/>
</dbReference>
<dbReference type="NCBIfam" id="TIGR00045">
    <property type="entry name" value="glycerate kinase"/>
    <property type="match status" value="1"/>
</dbReference>
<evidence type="ECO:0000256" key="2">
    <source>
        <dbReference type="ARBA" id="ARBA00022679"/>
    </source>
</evidence>
<dbReference type="InterPro" id="IPR018197">
    <property type="entry name" value="Glycerate_kinase_RE-like"/>
</dbReference>
<dbReference type="InterPro" id="IPR004381">
    <property type="entry name" value="Glycerate_kinase"/>
</dbReference>
<evidence type="ECO:0000256" key="1">
    <source>
        <dbReference type="ARBA" id="ARBA00006284"/>
    </source>
</evidence>
<dbReference type="SUPFAM" id="SSF110738">
    <property type="entry name" value="Glycerate kinase I"/>
    <property type="match status" value="1"/>
</dbReference>
<dbReference type="Gene3D" id="3.40.50.10350">
    <property type="entry name" value="Glycerate kinase, domain 1"/>
    <property type="match status" value="1"/>
</dbReference>
<gene>
    <name evidence="5" type="ORF">H1Q58_07995</name>
</gene>
<dbReference type="PANTHER" id="PTHR21599:SF0">
    <property type="entry name" value="GLYCERATE KINASE"/>
    <property type="match status" value="1"/>
</dbReference>
<evidence type="ECO:0000256" key="4">
    <source>
        <dbReference type="PIRNR" id="PIRNR006078"/>
    </source>
</evidence>